<organism evidence="16 17">
    <name type="scientific">Chromohalobacter japonicus</name>
    <dbReference type="NCBI Taxonomy" id="223900"/>
    <lineage>
        <taxon>Bacteria</taxon>
        <taxon>Pseudomonadati</taxon>
        <taxon>Pseudomonadota</taxon>
        <taxon>Gammaproteobacteria</taxon>
        <taxon>Oceanospirillales</taxon>
        <taxon>Halomonadaceae</taxon>
        <taxon>Chromohalobacter</taxon>
    </lineage>
</organism>
<reference evidence="16 17" key="1">
    <citation type="submission" date="2016-12" db="EMBL/GenBank/DDBJ databases">
        <title>Draft genome sequences of strains Salinicola socius SMB35, Salinicola sp. MH3R3-1 and Chromohalobacter sp. SMB17 from the Verkhnekamsk potash mining region of Russia.</title>
        <authorList>
            <person name="Mavrodi D.V."/>
            <person name="Olsson B.E."/>
            <person name="Korsakova E.S."/>
            <person name="Pyankova A."/>
            <person name="Mavrodi O.V."/>
            <person name="Plotnikova E.G."/>
        </authorList>
    </citation>
    <scope>NUCLEOTIDE SEQUENCE [LARGE SCALE GENOMIC DNA]</scope>
    <source>
        <strain evidence="16 17">SMB17</strain>
    </source>
</reference>
<dbReference type="InterPro" id="IPR050428">
    <property type="entry name" value="TCS_sensor_his_kinase"/>
</dbReference>
<dbReference type="InterPro" id="IPR003594">
    <property type="entry name" value="HATPase_dom"/>
</dbReference>
<dbReference type="RefSeq" id="WP_075370462.1">
    <property type="nucleotide sequence ID" value="NZ_MSDQ01000047.1"/>
</dbReference>
<dbReference type="InterPro" id="IPR004358">
    <property type="entry name" value="Sig_transdc_His_kin-like_C"/>
</dbReference>
<evidence type="ECO:0000313" key="17">
    <source>
        <dbReference type="Proteomes" id="UP000186806"/>
    </source>
</evidence>
<feature type="transmembrane region" description="Helical" evidence="13">
    <location>
        <begin position="146"/>
        <end position="167"/>
    </location>
</feature>
<comment type="subcellular location">
    <subcellularLocation>
        <location evidence="2">Membrane</location>
        <topology evidence="2">Multi-pass membrane protein</topology>
    </subcellularLocation>
</comment>
<dbReference type="SUPFAM" id="SSF55874">
    <property type="entry name" value="ATPase domain of HSP90 chaperone/DNA topoisomerase II/histidine kinase"/>
    <property type="match status" value="1"/>
</dbReference>
<evidence type="ECO:0000256" key="10">
    <source>
        <dbReference type="ARBA" id="ARBA00022989"/>
    </source>
</evidence>
<keyword evidence="5" id="KW-0808">Transferase</keyword>
<comment type="catalytic activity">
    <reaction evidence="1">
        <text>ATP + protein L-histidine = ADP + protein N-phospho-L-histidine.</text>
        <dbReference type="EC" id="2.7.13.3"/>
    </reaction>
</comment>
<accession>A0A1Q8T8F3</accession>
<keyword evidence="4" id="KW-0597">Phosphoprotein</keyword>
<dbReference type="Gene3D" id="1.10.287.130">
    <property type="match status" value="1"/>
</dbReference>
<proteinExistence type="predicted"/>
<keyword evidence="8" id="KW-0418">Kinase</keyword>
<evidence type="ECO:0000313" key="16">
    <source>
        <dbReference type="EMBL" id="OLO09966.1"/>
    </source>
</evidence>
<feature type="domain" description="Histidine kinase" evidence="14">
    <location>
        <begin position="230"/>
        <end position="440"/>
    </location>
</feature>
<dbReference type="GO" id="GO:0005886">
    <property type="term" value="C:plasma membrane"/>
    <property type="evidence" value="ECO:0007669"/>
    <property type="project" value="TreeGrafter"/>
</dbReference>
<feature type="transmembrane region" description="Helical" evidence="13">
    <location>
        <begin position="7"/>
        <end position="28"/>
    </location>
</feature>
<dbReference type="STRING" id="223900.GCA_000821045_01669"/>
<gene>
    <name evidence="16" type="ORF">BTW10_17170</name>
</gene>
<comment type="caution">
    <text evidence="16">The sequence shown here is derived from an EMBL/GenBank/DDBJ whole genome shotgun (WGS) entry which is preliminary data.</text>
</comment>
<evidence type="ECO:0000256" key="7">
    <source>
        <dbReference type="ARBA" id="ARBA00022741"/>
    </source>
</evidence>
<evidence type="ECO:0000259" key="14">
    <source>
        <dbReference type="PROSITE" id="PS50109"/>
    </source>
</evidence>
<keyword evidence="17" id="KW-1185">Reference proteome</keyword>
<evidence type="ECO:0000256" key="5">
    <source>
        <dbReference type="ARBA" id="ARBA00022679"/>
    </source>
</evidence>
<dbReference type="PANTHER" id="PTHR45436">
    <property type="entry name" value="SENSOR HISTIDINE KINASE YKOH"/>
    <property type="match status" value="1"/>
</dbReference>
<dbReference type="PANTHER" id="PTHR45436:SF14">
    <property type="entry name" value="SENSOR PROTEIN QSEC"/>
    <property type="match status" value="1"/>
</dbReference>
<evidence type="ECO:0000256" key="2">
    <source>
        <dbReference type="ARBA" id="ARBA00004141"/>
    </source>
</evidence>
<dbReference type="PRINTS" id="PR00344">
    <property type="entry name" value="BCTRLSENSOR"/>
</dbReference>
<dbReference type="CDD" id="cd00082">
    <property type="entry name" value="HisKA"/>
    <property type="match status" value="1"/>
</dbReference>
<keyword evidence="7" id="KW-0547">Nucleotide-binding</keyword>
<dbReference type="InterPro" id="IPR036097">
    <property type="entry name" value="HisK_dim/P_sf"/>
</dbReference>
<dbReference type="InterPro" id="IPR013727">
    <property type="entry name" value="2CSK_N"/>
</dbReference>
<evidence type="ECO:0000256" key="11">
    <source>
        <dbReference type="ARBA" id="ARBA00023012"/>
    </source>
</evidence>
<evidence type="ECO:0000256" key="13">
    <source>
        <dbReference type="SAM" id="Phobius"/>
    </source>
</evidence>
<evidence type="ECO:0000256" key="8">
    <source>
        <dbReference type="ARBA" id="ARBA00022777"/>
    </source>
</evidence>
<evidence type="ECO:0000256" key="6">
    <source>
        <dbReference type="ARBA" id="ARBA00022692"/>
    </source>
</evidence>
<dbReference type="SUPFAM" id="SSF47384">
    <property type="entry name" value="Homodimeric domain of signal transducing histidine kinase"/>
    <property type="match status" value="1"/>
</dbReference>
<dbReference type="InterPro" id="IPR003661">
    <property type="entry name" value="HisK_dim/P_dom"/>
</dbReference>
<dbReference type="Pfam" id="PF08521">
    <property type="entry name" value="2CSK_N"/>
    <property type="match status" value="1"/>
</dbReference>
<evidence type="ECO:0000256" key="1">
    <source>
        <dbReference type="ARBA" id="ARBA00000085"/>
    </source>
</evidence>
<evidence type="ECO:0000259" key="15">
    <source>
        <dbReference type="PROSITE" id="PS50885"/>
    </source>
</evidence>
<keyword evidence="9" id="KW-0067">ATP-binding</keyword>
<dbReference type="GO" id="GO:0005524">
    <property type="term" value="F:ATP binding"/>
    <property type="evidence" value="ECO:0007669"/>
    <property type="project" value="UniProtKB-KW"/>
</dbReference>
<sequence length="440" mass="47853">MSLKTRLLVILGVTLTVTWSLAAAWLWWGLNDEVERTLDRRLAQSANMVAGLMTRLPEDSWAADETGRASIVAPLKGVACQVTSAQGQVLARTHTNMAAILDVGQPGYSYRQREGEDWRVYTLIRDGVTITTADRVTERRSLMRDILALVVVPFAVALVISGGVLWWGTRRALRPLDGWREALSRRHRDDLSPVTATGLPRELHPLIATLNALLERMRAAIHREQRFTDAAAHELRTPLTAVKTHLQVARRVEGDAIRQAVVHAEQGTQRLAATLDQLLALARIEGAGVQHETDGATVADIVRSAVRDTQEPARIVVPAKLPDARVGVSLELAATALRNVLDNALKHGPAGLPVTLDVDLATHETNATAWVELRVHDQGSGVPDEALAHVTERFWRHSATSGSGLGLAITAAIAERASGELQFQHPASGGFEVCMKLPQV</sequence>
<keyword evidence="10 13" id="KW-1133">Transmembrane helix</keyword>
<keyword evidence="12 13" id="KW-0472">Membrane</keyword>
<dbReference type="SMART" id="SM00388">
    <property type="entry name" value="HisKA"/>
    <property type="match status" value="1"/>
</dbReference>
<dbReference type="SMART" id="SM00387">
    <property type="entry name" value="HATPase_c"/>
    <property type="match status" value="1"/>
</dbReference>
<feature type="domain" description="HAMP" evidence="15">
    <location>
        <begin position="170"/>
        <end position="222"/>
    </location>
</feature>
<name>A0A1Q8T8F3_9GAMM</name>
<dbReference type="EC" id="2.7.13.3" evidence="3"/>
<protein>
    <recommendedName>
        <fullName evidence="3">histidine kinase</fullName>
        <ecNumber evidence="3">2.7.13.3</ecNumber>
    </recommendedName>
</protein>
<dbReference type="InterPro" id="IPR005467">
    <property type="entry name" value="His_kinase_dom"/>
</dbReference>
<dbReference type="Proteomes" id="UP000186806">
    <property type="component" value="Unassembled WGS sequence"/>
</dbReference>
<dbReference type="EMBL" id="MSDQ01000047">
    <property type="protein sequence ID" value="OLO09966.1"/>
    <property type="molecule type" value="Genomic_DNA"/>
</dbReference>
<dbReference type="AlphaFoldDB" id="A0A1Q8T8F3"/>
<dbReference type="InterPro" id="IPR003660">
    <property type="entry name" value="HAMP_dom"/>
</dbReference>
<evidence type="ECO:0000256" key="3">
    <source>
        <dbReference type="ARBA" id="ARBA00012438"/>
    </source>
</evidence>
<dbReference type="Pfam" id="PF02518">
    <property type="entry name" value="HATPase_c"/>
    <property type="match status" value="1"/>
</dbReference>
<dbReference type="Gene3D" id="3.30.565.10">
    <property type="entry name" value="Histidine kinase-like ATPase, C-terminal domain"/>
    <property type="match status" value="1"/>
</dbReference>
<dbReference type="Pfam" id="PF00512">
    <property type="entry name" value="HisKA"/>
    <property type="match status" value="1"/>
</dbReference>
<evidence type="ECO:0000256" key="4">
    <source>
        <dbReference type="ARBA" id="ARBA00022553"/>
    </source>
</evidence>
<dbReference type="GO" id="GO:0000155">
    <property type="term" value="F:phosphorelay sensor kinase activity"/>
    <property type="evidence" value="ECO:0007669"/>
    <property type="project" value="InterPro"/>
</dbReference>
<keyword evidence="6 13" id="KW-0812">Transmembrane</keyword>
<evidence type="ECO:0000256" key="12">
    <source>
        <dbReference type="ARBA" id="ARBA00023136"/>
    </source>
</evidence>
<dbReference type="PROSITE" id="PS50109">
    <property type="entry name" value="HIS_KIN"/>
    <property type="match status" value="1"/>
</dbReference>
<evidence type="ECO:0000256" key="9">
    <source>
        <dbReference type="ARBA" id="ARBA00022840"/>
    </source>
</evidence>
<keyword evidence="11" id="KW-0902">Two-component regulatory system</keyword>
<dbReference type="PROSITE" id="PS50885">
    <property type="entry name" value="HAMP"/>
    <property type="match status" value="1"/>
</dbReference>
<dbReference type="InterPro" id="IPR036890">
    <property type="entry name" value="HATPase_C_sf"/>
</dbReference>